<evidence type="ECO:0000313" key="1">
    <source>
        <dbReference type="EMBL" id="SBT08639.1"/>
    </source>
</evidence>
<accession>A0A1A8XU99</accession>
<sequence length="243" mass="26499">MIEKMWELLTTFTEEAQQAALSKCKELSLDQNRGVVSLDESYVNLSSACNILKDAIETEKLIQLPITIQKELAASLDAISKHQTGLIGGSDEVVNLTTSVEKLSTLIWQYGLHNLSGEVLGYQAKLNQLKVMELAATETTRVLEQGIQVKDQLKEILGEATKQSETLQMHVAGANTSLTATNAALEQTIATSQKATESLTTVQQAETKSTELLATSTKSNADILAFETQINELVSGFTRRIQV</sequence>
<evidence type="ECO:0008006" key="3">
    <source>
        <dbReference type="Google" id="ProtNLM"/>
    </source>
</evidence>
<keyword evidence="2" id="KW-1185">Reference proteome</keyword>
<name>A0A1A8XU99_9RHOO</name>
<dbReference type="EMBL" id="FLQY01000209">
    <property type="protein sequence ID" value="SBT08639.1"/>
    <property type="molecule type" value="Genomic_DNA"/>
</dbReference>
<reference evidence="1 2" key="1">
    <citation type="submission" date="2016-06" db="EMBL/GenBank/DDBJ databases">
        <authorList>
            <person name="Kjaerup R.B."/>
            <person name="Dalgaard T.S."/>
            <person name="Juul-Madsen H.R."/>
        </authorList>
    </citation>
    <scope>NUCLEOTIDE SEQUENCE [LARGE SCALE GENOMIC DNA]</scope>
    <source>
        <strain evidence="1">2</strain>
    </source>
</reference>
<dbReference type="RefSeq" id="WP_186411305.1">
    <property type="nucleotide sequence ID" value="NZ_FLQY01000209.1"/>
</dbReference>
<dbReference type="AlphaFoldDB" id="A0A1A8XU99"/>
<gene>
    <name evidence="1" type="ORF">PROAA_2870002</name>
</gene>
<evidence type="ECO:0000313" key="2">
    <source>
        <dbReference type="Proteomes" id="UP000199600"/>
    </source>
</evidence>
<protein>
    <recommendedName>
        <fullName evidence="3">Methyl-accepting chemotaxis sensory transducer</fullName>
    </recommendedName>
</protein>
<organism evidence="1 2">
    <name type="scientific">Candidatus Propionivibrio aalborgensis</name>
    <dbReference type="NCBI Taxonomy" id="1860101"/>
    <lineage>
        <taxon>Bacteria</taxon>
        <taxon>Pseudomonadati</taxon>
        <taxon>Pseudomonadota</taxon>
        <taxon>Betaproteobacteria</taxon>
        <taxon>Rhodocyclales</taxon>
        <taxon>Rhodocyclaceae</taxon>
        <taxon>Propionivibrio</taxon>
    </lineage>
</organism>
<dbReference type="Proteomes" id="UP000199600">
    <property type="component" value="Unassembled WGS sequence"/>
</dbReference>
<proteinExistence type="predicted"/>